<evidence type="ECO:0000313" key="6">
    <source>
        <dbReference type="Proteomes" id="UP000480556"/>
    </source>
</evidence>
<evidence type="ECO:0000313" key="3">
    <source>
        <dbReference type="EMBL" id="MQW91405.1"/>
    </source>
</evidence>
<keyword evidence="5" id="KW-1185">Reference proteome</keyword>
<feature type="transmembrane region" description="Helical" evidence="2">
    <location>
        <begin position="12"/>
        <end position="32"/>
    </location>
</feature>
<dbReference type="AlphaFoldDB" id="A0A5Q0P6G6"/>
<name>A0A5Q0P6G6_9GAMM</name>
<organism evidence="3 6">
    <name type="scientific">Acinetobacter wanghuae</name>
    <dbReference type="NCBI Taxonomy" id="2662362"/>
    <lineage>
        <taxon>Bacteria</taxon>
        <taxon>Pseudomonadati</taxon>
        <taxon>Pseudomonadota</taxon>
        <taxon>Gammaproteobacteria</taxon>
        <taxon>Moraxellales</taxon>
        <taxon>Moraxellaceae</taxon>
        <taxon>Acinetobacter</taxon>
    </lineage>
</organism>
<sequence length="62" mass="6838">MSSKKPNTLLAPLAIAGITIGFLGAAYKFIFVDSKRHSHMSKEKTQDQTPQDPPSKFDESTE</sequence>
<accession>A0A5Q0P6G6</accession>
<gene>
    <name evidence="4" type="ORF">GFH30_10005</name>
    <name evidence="3" type="ORF">GHJ48_03145</name>
</gene>
<feature type="region of interest" description="Disordered" evidence="1">
    <location>
        <begin position="38"/>
        <end position="62"/>
    </location>
</feature>
<dbReference type="EMBL" id="CP045650">
    <property type="protein sequence ID" value="QGA11691.1"/>
    <property type="molecule type" value="Genomic_DNA"/>
</dbReference>
<dbReference type="Proteomes" id="UP000480556">
    <property type="component" value="Unassembled WGS sequence"/>
</dbReference>
<dbReference type="RefSeq" id="WP_153372258.1">
    <property type="nucleotide sequence ID" value="NZ_CP045650.1"/>
</dbReference>
<evidence type="ECO:0000313" key="4">
    <source>
        <dbReference type="EMBL" id="QGA11691.1"/>
    </source>
</evidence>
<reference evidence="5 6" key="1">
    <citation type="submission" date="2019-10" db="EMBL/GenBank/DDBJ databases">
        <authorList>
            <person name="Dong K."/>
        </authorList>
    </citation>
    <scope>NUCLEOTIDE SEQUENCE [LARGE SCALE GENOMIC DNA]</scope>
    <source>
        <strain evidence="5">dk386</strain>
        <strain evidence="4">Dk386</strain>
        <strain evidence="3">Dk771</strain>
        <strain evidence="6">dk771</strain>
    </source>
</reference>
<evidence type="ECO:0000256" key="2">
    <source>
        <dbReference type="SAM" id="Phobius"/>
    </source>
</evidence>
<evidence type="ECO:0000256" key="1">
    <source>
        <dbReference type="SAM" id="MobiDB-lite"/>
    </source>
</evidence>
<dbReference type="EMBL" id="WITK01000003">
    <property type="protein sequence ID" value="MQW91405.1"/>
    <property type="molecule type" value="Genomic_DNA"/>
</dbReference>
<protein>
    <submittedName>
        <fullName evidence="3">Uncharacterized protein</fullName>
    </submittedName>
</protein>
<proteinExistence type="predicted"/>
<keyword evidence="2" id="KW-1133">Transmembrane helix</keyword>
<dbReference type="Proteomes" id="UP000327478">
    <property type="component" value="Chromosome"/>
</dbReference>
<keyword evidence="2" id="KW-0472">Membrane</keyword>
<keyword evidence="2" id="KW-0812">Transmembrane</keyword>
<evidence type="ECO:0000313" key="5">
    <source>
        <dbReference type="Proteomes" id="UP000327478"/>
    </source>
</evidence>